<organism evidence="1 2">
    <name type="scientific">Dolichospermum planctonicum CS-1226</name>
    <dbReference type="NCBI Taxonomy" id="3021751"/>
    <lineage>
        <taxon>Bacteria</taxon>
        <taxon>Bacillati</taxon>
        <taxon>Cyanobacteriota</taxon>
        <taxon>Cyanophyceae</taxon>
        <taxon>Nostocales</taxon>
        <taxon>Aphanizomenonaceae</taxon>
        <taxon>Dolichospermum</taxon>
        <taxon>Dolichospermum planctonicum</taxon>
    </lineage>
</organism>
<protein>
    <recommendedName>
        <fullName evidence="3">DNA (cytosine-5-)-methyltransferase</fullName>
    </recommendedName>
</protein>
<comment type="caution">
    <text evidence="1">The sequence shown here is derived from an EMBL/GenBank/DDBJ whole genome shotgun (WGS) entry which is preliminary data.</text>
</comment>
<evidence type="ECO:0000313" key="1">
    <source>
        <dbReference type="EMBL" id="MDB9535070.1"/>
    </source>
</evidence>
<name>A0ABT5AF77_9CYAN</name>
<accession>A0ABT5AF77</accession>
<dbReference type="RefSeq" id="WP_271795077.1">
    <property type="nucleotide sequence ID" value="NZ_JAQMUC010000025.1"/>
</dbReference>
<evidence type="ECO:0008006" key="3">
    <source>
        <dbReference type="Google" id="ProtNLM"/>
    </source>
</evidence>
<proteinExistence type="predicted"/>
<keyword evidence="2" id="KW-1185">Reference proteome</keyword>
<gene>
    <name evidence="1" type="ORF">PN451_04275</name>
</gene>
<dbReference type="Proteomes" id="UP001211249">
    <property type="component" value="Unassembled WGS sequence"/>
</dbReference>
<sequence>MKTKNLKAVELFAGIGLRIDLILGIVRSPSAAVSRSPITNKLKIMYNREFIS</sequence>
<reference evidence="1 2" key="1">
    <citation type="submission" date="2023-01" db="EMBL/GenBank/DDBJ databases">
        <title>Genomes from the Australian National Cyanobacteria Reference Collection.</title>
        <authorList>
            <person name="Willis A."/>
            <person name="Lee E.M.F."/>
        </authorList>
    </citation>
    <scope>NUCLEOTIDE SEQUENCE [LARGE SCALE GENOMIC DNA]</scope>
    <source>
        <strain evidence="1 2">CS-1226</strain>
    </source>
</reference>
<evidence type="ECO:0000313" key="2">
    <source>
        <dbReference type="Proteomes" id="UP001211249"/>
    </source>
</evidence>
<dbReference type="EMBL" id="JAQMUC010000025">
    <property type="protein sequence ID" value="MDB9535070.1"/>
    <property type="molecule type" value="Genomic_DNA"/>
</dbReference>